<proteinExistence type="predicted"/>
<evidence type="ECO:0000313" key="3">
    <source>
        <dbReference type="EMBL" id="MBA5688518.1"/>
    </source>
</evidence>
<dbReference type="AlphaFoldDB" id="A0A7W2ILD7"/>
<reference evidence="3 4" key="1">
    <citation type="submission" date="2020-07" db="EMBL/GenBank/DDBJ databases">
        <title>Novel species isolated from subtropical streams in China.</title>
        <authorList>
            <person name="Lu H."/>
        </authorList>
    </citation>
    <scope>NUCLEOTIDE SEQUENCE [LARGE SCALE GENOMIC DNA]</scope>
    <source>
        <strain evidence="3 4">LX47W</strain>
    </source>
</reference>
<dbReference type="PANTHER" id="PTHR36919:SF3">
    <property type="entry name" value="BLL5882 PROTEIN"/>
    <property type="match status" value="1"/>
</dbReference>
<feature type="domain" description="DUF2147" evidence="2">
    <location>
        <begin position="36"/>
        <end position="154"/>
    </location>
</feature>
<dbReference type="Proteomes" id="UP000573499">
    <property type="component" value="Unassembled WGS sequence"/>
</dbReference>
<evidence type="ECO:0000313" key="4">
    <source>
        <dbReference type="Proteomes" id="UP000573499"/>
    </source>
</evidence>
<name>A0A7W2ILD7_9BURK</name>
<feature type="chain" id="PRO_5030769964" evidence="1">
    <location>
        <begin position="30"/>
        <end position="156"/>
    </location>
</feature>
<evidence type="ECO:0000256" key="1">
    <source>
        <dbReference type="SAM" id="SignalP"/>
    </source>
</evidence>
<dbReference type="PANTHER" id="PTHR36919">
    <property type="entry name" value="BLR1215 PROTEIN"/>
    <property type="match status" value="1"/>
</dbReference>
<protein>
    <submittedName>
        <fullName evidence="3">DUF2147 domain-containing protein</fullName>
    </submittedName>
</protein>
<dbReference type="Pfam" id="PF09917">
    <property type="entry name" value="DUF2147"/>
    <property type="match status" value="1"/>
</dbReference>
<evidence type="ECO:0000259" key="2">
    <source>
        <dbReference type="Pfam" id="PF09917"/>
    </source>
</evidence>
<dbReference type="EMBL" id="JACEZU010000007">
    <property type="protein sequence ID" value="MBA5688518.1"/>
    <property type="molecule type" value="Genomic_DNA"/>
</dbReference>
<dbReference type="RefSeq" id="WP_182154352.1">
    <property type="nucleotide sequence ID" value="NZ_JACEZU010000007.1"/>
</dbReference>
<gene>
    <name evidence="3" type="ORF">H3H39_15845</name>
</gene>
<accession>A0A7W2ILD7</accession>
<feature type="signal peptide" evidence="1">
    <location>
        <begin position="1"/>
        <end position="29"/>
    </location>
</feature>
<keyword evidence="1" id="KW-0732">Signal</keyword>
<sequence>MRSLKQAATIFTIAAASLAASALVAPAWADDSSPVGLWKNIDDVTGKPKALIRITESNGALQGQIEKLFRAPTEDQNPKCEKCEGARKDAPVLGLVIMSGLKKDGSEYTGGEILDPDNGKVYKSKLSLADGGKKLNVRGYIGIPMLGRSQTWVRQE</sequence>
<comment type="caution">
    <text evidence="3">The sequence shown here is derived from an EMBL/GenBank/DDBJ whole genome shotgun (WGS) entry which is preliminary data.</text>
</comment>
<keyword evidence="4" id="KW-1185">Reference proteome</keyword>
<organism evidence="3 4">
    <name type="scientific">Rugamonas apoptosis</name>
    <dbReference type="NCBI Taxonomy" id="2758570"/>
    <lineage>
        <taxon>Bacteria</taxon>
        <taxon>Pseudomonadati</taxon>
        <taxon>Pseudomonadota</taxon>
        <taxon>Betaproteobacteria</taxon>
        <taxon>Burkholderiales</taxon>
        <taxon>Oxalobacteraceae</taxon>
        <taxon>Telluria group</taxon>
        <taxon>Rugamonas</taxon>
    </lineage>
</organism>
<dbReference type="InterPro" id="IPR019223">
    <property type="entry name" value="DUF2147"/>
</dbReference>
<dbReference type="Gene3D" id="2.40.128.520">
    <property type="match status" value="1"/>
</dbReference>